<accession>A0A9P9I931</accession>
<organism evidence="1 2">
    <name type="scientific">Dendryphion nanum</name>
    <dbReference type="NCBI Taxonomy" id="256645"/>
    <lineage>
        <taxon>Eukaryota</taxon>
        <taxon>Fungi</taxon>
        <taxon>Dikarya</taxon>
        <taxon>Ascomycota</taxon>
        <taxon>Pezizomycotina</taxon>
        <taxon>Dothideomycetes</taxon>
        <taxon>Pleosporomycetidae</taxon>
        <taxon>Pleosporales</taxon>
        <taxon>Torulaceae</taxon>
        <taxon>Dendryphion</taxon>
    </lineage>
</organism>
<evidence type="ECO:0000313" key="2">
    <source>
        <dbReference type="Proteomes" id="UP000700596"/>
    </source>
</evidence>
<name>A0A9P9I931_9PLEO</name>
<proteinExistence type="predicted"/>
<protein>
    <submittedName>
        <fullName evidence="1">Uncharacterized protein</fullName>
    </submittedName>
</protein>
<dbReference type="EMBL" id="JAGMWT010000021">
    <property type="protein sequence ID" value="KAH7112578.1"/>
    <property type="molecule type" value="Genomic_DNA"/>
</dbReference>
<reference evidence="1" key="1">
    <citation type="journal article" date="2021" name="Nat. Commun.">
        <title>Genetic determinants of endophytism in the Arabidopsis root mycobiome.</title>
        <authorList>
            <person name="Mesny F."/>
            <person name="Miyauchi S."/>
            <person name="Thiergart T."/>
            <person name="Pickel B."/>
            <person name="Atanasova L."/>
            <person name="Karlsson M."/>
            <person name="Huettel B."/>
            <person name="Barry K.W."/>
            <person name="Haridas S."/>
            <person name="Chen C."/>
            <person name="Bauer D."/>
            <person name="Andreopoulos W."/>
            <person name="Pangilinan J."/>
            <person name="LaButti K."/>
            <person name="Riley R."/>
            <person name="Lipzen A."/>
            <person name="Clum A."/>
            <person name="Drula E."/>
            <person name="Henrissat B."/>
            <person name="Kohler A."/>
            <person name="Grigoriev I.V."/>
            <person name="Martin F.M."/>
            <person name="Hacquard S."/>
        </authorList>
    </citation>
    <scope>NUCLEOTIDE SEQUENCE</scope>
    <source>
        <strain evidence="1">MPI-CAGE-CH-0243</strain>
    </source>
</reference>
<comment type="caution">
    <text evidence="1">The sequence shown here is derived from an EMBL/GenBank/DDBJ whole genome shotgun (WGS) entry which is preliminary data.</text>
</comment>
<evidence type="ECO:0000313" key="1">
    <source>
        <dbReference type="EMBL" id="KAH7112578.1"/>
    </source>
</evidence>
<dbReference type="Proteomes" id="UP000700596">
    <property type="component" value="Unassembled WGS sequence"/>
</dbReference>
<keyword evidence="2" id="KW-1185">Reference proteome</keyword>
<dbReference type="AlphaFoldDB" id="A0A9P9I931"/>
<sequence length="508" mass="58391">MAGYQPLSQPLSSRFRCGFEPTREPSEFLNIPNQIEKGCATWNMFLQSSPELDVLRAFAISPLSSSPFESIPMEIIQRITELLVHSGPEKSPSATNLKDLLALRETSKRLLSAVSYVFTRIPAWARKLRHVSFMVSRFSLRTLAGLLQHSDFVNQMITVSITSHRIVTNIDSRYFSCTDEALREQMLDSQMWFEEHEALPLLVEIFERLKDAPNLKEIRVGALSSSSSFISKENNDDCPEPWGIDHLWLLLQRGKPLEGERTYRRKSHYNKLLVFAVTNNHEIRKTMPIVLAALHNTHFNRRIVYLRLCPEFADVEGSFQRLNLSEQKQRYLYETVVKGVSISATDTVSSSIFHLLETARNVESIKIQGCPWYQRCVACTDLATLLFSQDYSHLERLHISSLNCPKLELVSFLEKHRRTMQRVQLEKISLDSSTETYNTLDHELASLQGFRFVHIGYRNSKICSHHGSGYCICPGPVVRTPYLSIPYWQYSTEENETEGKSYIQITDL</sequence>
<gene>
    <name evidence="1" type="ORF">B0J11DRAFT_597976</name>
</gene>